<proteinExistence type="predicted"/>
<accession>A0A1C7LZT0</accession>
<keyword evidence="2" id="KW-1185">Reference proteome</keyword>
<dbReference type="EMBL" id="LUGG01000022">
    <property type="protein sequence ID" value="OBZ68354.1"/>
    <property type="molecule type" value="Genomic_DNA"/>
</dbReference>
<organism evidence="1 2">
    <name type="scientific">Grifola frondosa</name>
    <name type="common">Maitake</name>
    <name type="synonym">Polyporus frondosus</name>
    <dbReference type="NCBI Taxonomy" id="5627"/>
    <lineage>
        <taxon>Eukaryota</taxon>
        <taxon>Fungi</taxon>
        <taxon>Dikarya</taxon>
        <taxon>Basidiomycota</taxon>
        <taxon>Agaricomycotina</taxon>
        <taxon>Agaricomycetes</taxon>
        <taxon>Polyporales</taxon>
        <taxon>Grifolaceae</taxon>
        <taxon>Grifola</taxon>
    </lineage>
</organism>
<sequence length="174" mass="18807">MWAHTALRCTAEPHTFPCAHIYVCLRNGRIIPTVSASPAGRGGRHRLTRALGPRSRRDTVPLEATLFSAGMHTAWPSLMRIPAQAPAPGKKGSARIVVGAVCDGADVRGTNGVMERARNYSAEEHGATTGAACTAWKSSWRLADVFQGPEWIDFACRALEGRERGEMTAFPCVH</sequence>
<dbReference type="Proteomes" id="UP000092993">
    <property type="component" value="Unassembled WGS sequence"/>
</dbReference>
<evidence type="ECO:0000313" key="1">
    <source>
        <dbReference type="EMBL" id="OBZ68354.1"/>
    </source>
</evidence>
<dbReference type="AlphaFoldDB" id="A0A1C7LZT0"/>
<comment type="caution">
    <text evidence="1">The sequence shown here is derived from an EMBL/GenBank/DDBJ whole genome shotgun (WGS) entry which is preliminary data.</text>
</comment>
<name>A0A1C7LZT0_GRIFR</name>
<gene>
    <name evidence="1" type="ORF">A0H81_11804</name>
</gene>
<evidence type="ECO:0000313" key="2">
    <source>
        <dbReference type="Proteomes" id="UP000092993"/>
    </source>
</evidence>
<reference evidence="1 2" key="1">
    <citation type="submission" date="2016-03" db="EMBL/GenBank/DDBJ databases">
        <title>Whole genome sequencing of Grifola frondosa 9006-11.</title>
        <authorList>
            <person name="Min B."/>
            <person name="Park H."/>
            <person name="Kim J.-G."/>
            <person name="Cho H."/>
            <person name="Oh Y.-L."/>
            <person name="Kong W.-S."/>
            <person name="Choi I.-G."/>
        </authorList>
    </citation>
    <scope>NUCLEOTIDE SEQUENCE [LARGE SCALE GENOMIC DNA]</scope>
    <source>
        <strain evidence="1 2">9006-11</strain>
    </source>
</reference>
<protein>
    <submittedName>
        <fullName evidence="1">Uncharacterized protein</fullName>
    </submittedName>
</protein>